<dbReference type="EMBL" id="AQPN01000045">
    <property type="protein sequence ID" value="EOR95593.1"/>
    <property type="molecule type" value="Genomic_DNA"/>
</dbReference>
<dbReference type="PANTHER" id="PTHR22916">
    <property type="entry name" value="GLYCOSYLTRANSFERASE"/>
    <property type="match status" value="1"/>
</dbReference>
<dbReference type="Gene3D" id="3.90.550.10">
    <property type="entry name" value="Spore Coat Polysaccharide Biosynthesis Protein SpsA, Chain A"/>
    <property type="match status" value="1"/>
</dbReference>
<dbReference type="Proteomes" id="UP000014174">
    <property type="component" value="Unassembled WGS sequence"/>
</dbReference>
<comment type="caution">
    <text evidence="2">The sequence shown here is derived from an EMBL/GenBank/DDBJ whole genome shotgun (WGS) entry which is preliminary data.</text>
</comment>
<dbReference type="PANTHER" id="PTHR22916:SF3">
    <property type="entry name" value="UDP-GLCNAC:BETAGAL BETA-1,3-N-ACETYLGLUCOSAMINYLTRANSFERASE-LIKE PROTEIN 1"/>
    <property type="match status" value="1"/>
</dbReference>
<dbReference type="Pfam" id="PF00535">
    <property type="entry name" value="Glycos_transf_2"/>
    <property type="match status" value="1"/>
</dbReference>
<evidence type="ECO:0000313" key="2">
    <source>
        <dbReference type="EMBL" id="EOR95593.1"/>
    </source>
</evidence>
<gene>
    <name evidence="2" type="ORF">ADIARSV_1199</name>
</gene>
<evidence type="ECO:0000259" key="1">
    <source>
        <dbReference type="Pfam" id="PF00535"/>
    </source>
</evidence>
<dbReference type="eggNOG" id="COG1215">
    <property type="taxonomic scope" value="Bacteria"/>
</dbReference>
<protein>
    <submittedName>
        <fullName evidence="2">Glycosyl transferase, family 2</fullName>
    </submittedName>
</protein>
<dbReference type="STRING" id="1150600.ADIARSV_1199"/>
<dbReference type="SUPFAM" id="SSF53448">
    <property type="entry name" value="Nucleotide-diphospho-sugar transferases"/>
    <property type="match status" value="1"/>
</dbReference>
<dbReference type="GO" id="GO:0016758">
    <property type="term" value="F:hexosyltransferase activity"/>
    <property type="evidence" value="ECO:0007669"/>
    <property type="project" value="UniProtKB-ARBA"/>
</dbReference>
<sequence length="237" mass="27345">MIPGAPAARNKGLKYAKGEWIQFMDSDDELYPDKIEKQIEIAENGSYDIISGAYYLNKLVDGKVVNSLKLPRNTNIWESLISSKLGITSANLWRKEAVLAVGGWDENLTSSQEYDMLFRMIVANAVIGFDMVPRTIIYSLENSVSNSLNKQRLIRILENRVSLRLRIKQHLSNEGLLTIHLAQFWDLYLYDHLIKRKLLVPEYVFRRLNELAIRVPLKVVMKQKAKFFLQRIFGKLG</sequence>
<organism evidence="2 3">
    <name type="scientific">Arcticibacter svalbardensis MN12-7</name>
    <dbReference type="NCBI Taxonomy" id="1150600"/>
    <lineage>
        <taxon>Bacteria</taxon>
        <taxon>Pseudomonadati</taxon>
        <taxon>Bacteroidota</taxon>
        <taxon>Sphingobacteriia</taxon>
        <taxon>Sphingobacteriales</taxon>
        <taxon>Sphingobacteriaceae</taxon>
        <taxon>Arcticibacter</taxon>
    </lineage>
</organism>
<name>R9GV93_9SPHI</name>
<feature type="domain" description="Glycosyltransferase 2-like" evidence="1">
    <location>
        <begin position="4"/>
        <end position="74"/>
    </location>
</feature>
<dbReference type="InterPro" id="IPR001173">
    <property type="entry name" value="Glyco_trans_2-like"/>
</dbReference>
<accession>R9GV93</accession>
<proteinExistence type="predicted"/>
<dbReference type="InterPro" id="IPR029044">
    <property type="entry name" value="Nucleotide-diphossugar_trans"/>
</dbReference>
<keyword evidence="2" id="KW-0808">Transferase</keyword>
<evidence type="ECO:0000313" key="3">
    <source>
        <dbReference type="Proteomes" id="UP000014174"/>
    </source>
</evidence>
<reference evidence="2 3" key="1">
    <citation type="journal article" date="2013" name="Genome Announc.">
        <title>Draft Genome Sequence of Arcticibacter svalbardensis Strain MN12-7T, a Member of the Family Sphingobacteriaceae Isolated from an Arctic Soil Sample.</title>
        <authorList>
            <person name="Shivaji S."/>
            <person name="Ara S."/>
            <person name="Prasad S."/>
            <person name="Manasa B.P."/>
            <person name="Begum Z."/>
            <person name="Singh A."/>
            <person name="Kumar Pinnaka A."/>
        </authorList>
    </citation>
    <scope>NUCLEOTIDE SEQUENCE [LARGE SCALE GENOMIC DNA]</scope>
    <source>
        <strain evidence="2 3">MN12-7</strain>
    </source>
</reference>
<keyword evidence="3" id="KW-1185">Reference proteome</keyword>
<dbReference type="AlphaFoldDB" id="R9GV93"/>